<proteinExistence type="predicted"/>
<reference evidence="3" key="1">
    <citation type="submission" date="2021-01" db="EMBL/GenBank/DDBJ databases">
        <authorList>
            <person name="Corre E."/>
            <person name="Pelletier E."/>
            <person name="Niang G."/>
            <person name="Scheremetjew M."/>
            <person name="Finn R."/>
            <person name="Kale V."/>
            <person name="Holt S."/>
            <person name="Cochrane G."/>
            <person name="Meng A."/>
            <person name="Brown T."/>
            <person name="Cohen L."/>
        </authorList>
    </citation>
    <scope>NUCLEOTIDE SEQUENCE</scope>
    <source>
        <strain evidence="3">SM1012Den-03</strain>
    </source>
</reference>
<dbReference type="PANTHER" id="PTHR30383:SF5">
    <property type="entry name" value="SGNH HYDROLASE-TYPE ESTERASE DOMAIN-CONTAINING PROTEIN"/>
    <property type="match status" value="1"/>
</dbReference>
<dbReference type="Gene3D" id="3.40.50.1110">
    <property type="entry name" value="SGNH hydrolase"/>
    <property type="match status" value="1"/>
</dbReference>
<feature type="compositionally biased region" description="Low complexity" evidence="1">
    <location>
        <begin position="147"/>
        <end position="156"/>
    </location>
</feature>
<sequence length="404" mass="43408">MPDDYSPIGVGSGGNGVADIASFDLEIASSRQRHGHREGSTSTTGKNLFLWFLFASVAVAGYCIYTGILNLPTGLMGATMDESGADGPSNDDISGLNDDDWEGSSMSSPGYDEQDLNTKSEQEQDTLHQQATHDESQEAEETAVAEPQNNQQQPAADSPRFIFCYGDSLTFGFIPSEGEPHPYGPSLQSELINLYSAASAIKAPELKHPPNMVVRHVGFPGMPASAMLKLVEQKDVGACAIVEDIPTLSVLIILTGTNDLQQMAPDIMGPGGPEAIDSNGKAEMILESITNLHKATLECAQRVGNKDMHTLALGIPGSSFQTRFPVASDIAAKVNKGLNEFSSSYNKESPHGKIVYSDFPIEYDESDSKWGPDGLHLSAEGYDELGKKVAPEVKRILDMMYDDL</sequence>
<accession>A0A7S2LJ35</accession>
<keyword evidence="2" id="KW-0472">Membrane</keyword>
<evidence type="ECO:0000256" key="2">
    <source>
        <dbReference type="SAM" id="Phobius"/>
    </source>
</evidence>
<dbReference type="PANTHER" id="PTHR30383">
    <property type="entry name" value="THIOESTERASE 1/PROTEASE 1/LYSOPHOSPHOLIPASE L1"/>
    <property type="match status" value="1"/>
</dbReference>
<name>A0A7S2LJ35_9STRA</name>
<dbReference type="SUPFAM" id="SSF52266">
    <property type="entry name" value="SGNH hydrolase"/>
    <property type="match status" value="1"/>
</dbReference>
<dbReference type="InterPro" id="IPR001087">
    <property type="entry name" value="GDSL"/>
</dbReference>
<evidence type="ECO:0008006" key="4">
    <source>
        <dbReference type="Google" id="ProtNLM"/>
    </source>
</evidence>
<feature type="transmembrane region" description="Helical" evidence="2">
    <location>
        <begin position="48"/>
        <end position="71"/>
    </location>
</feature>
<organism evidence="3">
    <name type="scientific">Skeletonema marinoi</name>
    <dbReference type="NCBI Taxonomy" id="267567"/>
    <lineage>
        <taxon>Eukaryota</taxon>
        <taxon>Sar</taxon>
        <taxon>Stramenopiles</taxon>
        <taxon>Ochrophyta</taxon>
        <taxon>Bacillariophyta</taxon>
        <taxon>Coscinodiscophyceae</taxon>
        <taxon>Thalassiosirophycidae</taxon>
        <taxon>Thalassiosirales</taxon>
        <taxon>Skeletonemataceae</taxon>
        <taxon>Skeletonema</taxon>
        <taxon>Skeletonema marinoi-dohrnii complex</taxon>
    </lineage>
</organism>
<dbReference type="EMBL" id="HBGZ01016886">
    <property type="protein sequence ID" value="CAD9606131.1"/>
    <property type="molecule type" value="Transcribed_RNA"/>
</dbReference>
<feature type="region of interest" description="Disordered" evidence="1">
    <location>
        <begin position="82"/>
        <end position="156"/>
    </location>
</feature>
<evidence type="ECO:0000313" key="3">
    <source>
        <dbReference type="EMBL" id="CAD9606131.1"/>
    </source>
</evidence>
<dbReference type="InterPro" id="IPR036514">
    <property type="entry name" value="SGNH_hydro_sf"/>
</dbReference>
<keyword evidence="2" id="KW-0812">Transmembrane</keyword>
<feature type="compositionally biased region" description="Basic and acidic residues" evidence="1">
    <location>
        <begin position="116"/>
        <end position="136"/>
    </location>
</feature>
<gene>
    <name evidence="3" type="ORF">SMAR0320_LOCUS12088</name>
</gene>
<dbReference type="AlphaFoldDB" id="A0A7S2LJ35"/>
<dbReference type="GO" id="GO:0004622">
    <property type="term" value="F:phosphatidylcholine lysophospholipase activity"/>
    <property type="evidence" value="ECO:0007669"/>
    <property type="project" value="TreeGrafter"/>
</dbReference>
<dbReference type="Pfam" id="PF00657">
    <property type="entry name" value="Lipase_GDSL"/>
    <property type="match status" value="1"/>
</dbReference>
<evidence type="ECO:0000256" key="1">
    <source>
        <dbReference type="SAM" id="MobiDB-lite"/>
    </source>
</evidence>
<keyword evidence="2" id="KW-1133">Transmembrane helix</keyword>
<protein>
    <recommendedName>
        <fullName evidence="4">SGNH hydrolase-type esterase domain-containing protein</fullName>
    </recommendedName>
</protein>
<dbReference type="InterPro" id="IPR051532">
    <property type="entry name" value="Ester_Hydrolysis_Enzymes"/>
</dbReference>